<gene>
    <name evidence="4" type="ordered locus">Clim_2282</name>
</gene>
<dbReference type="eggNOG" id="COG0438">
    <property type="taxonomic scope" value="Bacteria"/>
</dbReference>
<dbReference type="Pfam" id="PF13579">
    <property type="entry name" value="Glyco_trans_4_4"/>
    <property type="match status" value="1"/>
</dbReference>
<dbReference type="PANTHER" id="PTHR12526">
    <property type="entry name" value="GLYCOSYLTRANSFERASE"/>
    <property type="match status" value="1"/>
</dbReference>
<evidence type="ECO:0000256" key="1">
    <source>
        <dbReference type="ARBA" id="ARBA00022676"/>
    </source>
</evidence>
<organism evidence="4 5">
    <name type="scientific">Chlorobium limicola (strain DSM 245 / NBRC 103803 / 6330)</name>
    <dbReference type="NCBI Taxonomy" id="290315"/>
    <lineage>
        <taxon>Bacteria</taxon>
        <taxon>Pseudomonadati</taxon>
        <taxon>Chlorobiota</taxon>
        <taxon>Chlorobiia</taxon>
        <taxon>Chlorobiales</taxon>
        <taxon>Chlorobiaceae</taxon>
        <taxon>Chlorobium/Pelodictyon group</taxon>
        <taxon>Chlorobium</taxon>
    </lineage>
</organism>
<keyword evidence="2 4" id="KW-0808">Transferase</keyword>
<dbReference type="SUPFAM" id="SSF53756">
    <property type="entry name" value="UDP-Glycosyltransferase/glycogen phosphorylase"/>
    <property type="match status" value="1"/>
</dbReference>
<dbReference type="CDD" id="cd03801">
    <property type="entry name" value="GT4_PimA-like"/>
    <property type="match status" value="1"/>
</dbReference>
<protein>
    <submittedName>
        <fullName evidence="4">Glycosyl transferase group 1</fullName>
    </submittedName>
</protein>
<dbReference type="Gene3D" id="3.40.50.2000">
    <property type="entry name" value="Glycogen Phosphorylase B"/>
    <property type="match status" value="2"/>
</dbReference>
<dbReference type="AlphaFoldDB" id="B3EHE3"/>
<dbReference type="RefSeq" id="WP_012467170.1">
    <property type="nucleotide sequence ID" value="NC_010803.1"/>
</dbReference>
<dbReference type="PANTHER" id="PTHR12526:SF510">
    <property type="entry name" value="D-INOSITOL 3-PHOSPHATE GLYCOSYLTRANSFERASE"/>
    <property type="match status" value="1"/>
</dbReference>
<dbReference type="EMBL" id="CP001097">
    <property type="protein sequence ID" value="ACD91305.1"/>
    <property type="molecule type" value="Genomic_DNA"/>
</dbReference>
<evidence type="ECO:0000313" key="5">
    <source>
        <dbReference type="Proteomes" id="UP000008841"/>
    </source>
</evidence>
<dbReference type="HOGENOM" id="CLU_009583_6_2_10"/>
<dbReference type="Pfam" id="PF13692">
    <property type="entry name" value="Glyco_trans_1_4"/>
    <property type="match status" value="1"/>
</dbReference>
<feature type="domain" description="Glycosyltransferase subfamily 4-like N-terminal" evidence="3">
    <location>
        <begin position="14"/>
        <end position="163"/>
    </location>
</feature>
<name>B3EHE3_CHLL2</name>
<dbReference type="GO" id="GO:0016757">
    <property type="term" value="F:glycosyltransferase activity"/>
    <property type="evidence" value="ECO:0007669"/>
    <property type="project" value="UniProtKB-KW"/>
</dbReference>
<dbReference type="STRING" id="290315.Clim_2282"/>
<dbReference type="InterPro" id="IPR028098">
    <property type="entry name" value="Glyco_trans_4-like_N"/>
</dbReference>
<reference evidence="4 5" key="1">
    <citation type="submission" date="2008-05" db="EMBL/GenBank/DDBJ databases">
        <title>Complete sequence of Chlorobium limicola DSM 245.</title>
        <authorList>
            <consortium name="US DOE Joint Genome Institute"/>
            <person name="Lucas S."/>
            <person name="Copeland A."/>
            <person name="Lapidus A."/>
            <person name="Glavina del Rio T."/>
            <person name="Dalin E."/>
            <person name="Tice H."/>
            <person name="Bruce D."/>
            <person name="Goodwin L."/>
            <person name="Pitluck S."/>
            <person name="Schmutz J."/>
            <person name="Larimer F."/>
            <person name="Land M."/>
            <person name="Hauser L."/>
            <person name="Kyrpides N."/>
            <person name="Ovchinnikova G."/>
            <person name="Zhao F."/>
            <person name="Li T."/>
            <person name="Liu Z."/>
            <person name="Overmann J."/>
            <person name="Bryant D.A."/>
            <person name="Richardson P."/>
        </authorList>
    </citation>
    <scope>NUCLEOTIDE SEQUENCE [LARGE SCALE GENOMIC DNA]</scope>
    <source>
        <strain evidence="5">DSM 245 / NBRC 103803 / 6330</strain>
    </source>
</reference>
<keyword evidence="1" id="KW-0328">Glycosyltransferase</keyword>
<accession>B3EHE3</accession>
<evidence type="ECO:0000256" key="2">
    <source>
        <dbReference type="ARBA" id="ARBA00022679"/>
    </source>
</evidence>
<dbReference type="Proteomes" id="UP000008841">
    <property type="component" value="Chromosome"/>
</dbReference>
<proteinExistence type="predicted"/>
<dbReference type="CAZy" id="GT4">
    <property type="family name" value="Glycosyltransferase Family 4"/>
</dbReference>
<evidence type="ECO:0000313" key="4">
    <source>
        <dbReference type="EMBL" id="ACD91305.1"/>
    </source>
</evidence>
<sequence length="381" mass="41282">MRIAFISPFFPLKGGISRFSGLLADELQVKGHAVRRLGFKKLYPSFLTGGHAPEVPEYRSAANGGDAVIVLYNPLTWLTLLRDLKRERPEVLLVAYWTGLLAPLLFAVRKLSGIRTVVLLHNLSTHEPFMFEPFLQKLLLASADGFITLSREVAGALAAAGNAKPVVQLYHPPYPPFPTFSGSVQPEKSEARHTLGYDAEAPVLLFFGYVRRYKGLDLLLRAMPAILAVWPEARLLVAGQFYEPEATFRELIGRLGIGESVDLRPGYSSDRDAACYFAAADAAVLPYRQASQSGVVQLACGYGLPVIVTPAGGLAAEVEQGRTGWIAGDLSSEAIAAAVIGFLGDPRRPAMPQSVREYAAGHSWERFAGEAGSFIQSVAKP</sequence>
<evidence type="ECO:0000259" key="3">
    <source>
        <dbReference type="Pfam" id="PF13579"/>
    </source>
</evidence>
<dbReference type="KEGG" id="cli:Clim_2282"/>